<dbReference type="AlphaFoldDB" id="A0A0F9B4F7"/>
<sequence>MGMQFLAKAIQHFQGGTDEVGMS</sequence>
<dbReference type="EMBL" id="LAZR01051266">
    <property type="protein sequence ID" value="KKK85524.1"/>
    <property type="molecule type" value="Genomic_DNA"/>
</dbReference>
<name>A0A0F9B4F7_9ZZZZ</name>
<feature type="non-terminal residue" evidence="1">
    <location>
        <position position="23"/>
    </location>
</feature>
<evidence type="ECO:0000313" key="1">
    <source>
        <dbReference type="EMBL" id="KKK85524.1"/>
    </source>
</evidence>
<proteinExistence type="predicted"/>
<protein>
    <submittedName>
        <fullName evidence="1">Uncharacterized protein</fullName>
    </submittedName>
</protein>
<accession>A0A0F9B4F7</accession>
<comment type="caution">
    <text evidence="1">The sequence shown here is derived from an EMBL/GenBank/DDBJ whole genome shotgun (WGS) entry which is preliminary data.</text>
</comment>
<reference evidence="1" key="1">
    <citation type="journal article" date="2015" name="Nature">
        <title>Complex archaea that bridge the gap between prokaryotes and eukaryotes.</title>
        <authorList>
            <person name="Spang A."/>
            <person name="Saw J.H."/>
            <person name="Jorgensen S.L."/>
            <person name="Zaremba-Niedzwiedzka K."/>
            <person name="Martijn J."/>
            <person name="Lind A.E."/>
            <person name="van Eijk R."/>
            <person name="Schleper C."/>
            <person name="Guy L."/>
            <person name="Ettema T.J."/>
        </authorList>
    </citation>
    <scope>NUCLEOTIDE SEQUENCE</scope>
</reference>
<gene>
    <name evidence="1" type="ORF">LCGC14_2772400</name>
</gene>
<organism evidence="1">
    <name type="scientific">marine sediment metagenome</name>
    <dbReference type="NCBI Taxonomy" id="412755"/>
    <lineage>
        <taxon>unclassified sequences</taxon>
        <taxon>metagenomes</taxon>
        <taxon>ecological metagenomes</taxon>
    </lineage>
</organism>